<dbReference type="PANTHER" id="PTHR46847">
    <property type="entry name" value="D-ALLOSE-BINDING PERIPLASMIC PROTEIN-RELATED"/>
    <property type="match status" value="1"/>
</dbReference>
<protein>
    <submittedName>
        <fullName evidence="6">Sugar ABC transporter substrate-binding protein</fullName>
    </submittedName>
</protein>
<accession>A0ABT4I7Y8</accession>
<comment type="subcellular location">
    <subcellularLocation>
        <location evidence="1">Cell envelope</location>
    </subcellularLocation>
</comment>
<evidence type="ECO:0000313" key="7">
    <source>
        <dbReference type="Proteomes" id="UP001072034"/>
    </source>
</evidence>
<dbReference type="InterPro" id="IPR025997">
    <property type="entry name" value="SBP_2_dom"/>
</dbReference>
<evidence type="ECO:0000256" key="2">
    <source>
        <dbReference type="ARBA" id="ARBA00007639"/>
    </source>
</evidence>
<keyword evidence="3 4" id="KW-0732">Signal</keyword>
<dbReference type="PROSITE" id="PS51257">
    <property type="entry name" value="PROKAR_LIPOPROTEIN"/>
    <property type="match status" value="1"/>
</dbReference>
<dbReference type="EMBL" id="JAPTMY010000006">
    <property type="protein sequence ID" value="MCZ0857223.1"/>
    <property type="molecule type" value="Genomic_DNA"/>
</dbReference>
<proteinExistence type="inferred from homology"/>
<keyword evidence="7" id="KW-1185">Reference proteome</keyword>
<evidence type="ECO:0000259" key="5">
    <source>
        <dbReference type="Pfam" id="PF13407"/>
    </source>
</evidence>
<comment type="similarity">
    <text evidence="2">Belongs to the bacterial solute-binding protein 2 family.</text>
</comment>
<feature type="domain" description="Periplasmic binding protein" evidence="5">
    <location>
        <begin position="32"/>
        <end position="286"/>
    </location>
</feature>
<evidence type="ECO:0000256" key="4">
    <source>
        <dbReference type="SAM" id="SignalP"/>
    </source>
</evidence>
<feature type="signal peptide" evidence="4">
    <location>
        <begin position="1"/>
        <end position="25"/>
    </location>
</feature>
<dbReference type="InterPro" id="IPR028082">
    <property type="entry name" value="Peripla_BP_I"/>
</dbReference>
<dbReference type="Gene3D" id="3.40.50.2300">
    <property type="match status" value="2"/>
</dbReference>
<dbReference type="Proteomes" id="UP001072034">
    <property type="component" value="Unassembled WGS sequence"/>
</dbReference>
<sequence length="310" mass="31963">MKKIIAALCGLVLASALLTACTAGGSDGRPRIALLMSHMTNSFTTTLAGAARARGEELGLSVTVFDAKQDVSNQISQVESVVSQGYDGILVEPVSKEGVTAGLKAANEADIPTITLAQQASQQERASAFVGGNDTAAGRLEMEKAIEAMGGAGTVAILYGPMGSDGQLLRKDGYDQALADHPGVSVAFEQTANWDTAEALTVTENWLSTGQRINAVVSQNDSMGIGAQKAIDNAGMNGTVAVYGVDATDDGLNSIRTGAMDGTVSQDTAGMGAMAVDTMRTLLDGGSVEAINYTEATWVTRDNVDTFANE</sequence>
<reference evidence="6" key="1">
    <citation type="submission" date="2022-10" db="EMBL/GenBank/DDBJ databases">
        <title>Genome sequence of Actinomyces israelii ATCC 10048.</title>
        <authorList>
            <person name="Watt R.M."/>
            <person name="Tong W.M."/>
        </authorList>
    </citation>
    <scope>NUCLEOTIDE SEQUENCE</scope>
    <source>
        <strain evidence="6">ATCC 10048</strain>
    </source>
</reference>
<dbReference type="RefSeq" id="WP_268916859.1">
    <property type="nucleotide sequence ID" value="NZ_JAPTMY010000006.1"/>
</dbReference>
<dbReference type="CDD" id="cd01536">
    <property type="entry name" value="PBP1_ABC_sugar_binding-like"/>
    <property type="match status" value="1"/>
</dbReference>
<comment type="caution">
    <text evidence="6">The sequence shown here is derived from an EMBL/GenBank/DDBJ whole genome shotgun (WGS) entry which is preliminary data.</text>
</comment>
<organism evidence="6 7">
    <name type="scientific">Actinomyces israelii</name>
    <dbReference type="NCBI Taxonomy" id="1659"/>
    <lineage>
        <taxon>Bacteria</taxon>
        <taxon>Bacillati</taxon>
        <taxon>Actinomycetota</taxon>
        <taxon>Actinomycetes</taxon>
        <taxon>Actinomycetales</taxon>
        <taxon>Actinomycetaceae</taxon>
        <taxon>Actinomyces</taxon>
    </lineage>
</organism>
<gene>
    <name evidence="6" type="ORF">OHJ16_04100</name>
</gene>
<dbReference type="Pfam" id="PF13407">
    <property type="entry name" value="Peripla_BP_4"/>
    <property type="match status" value="1"/>
</dbReference>
<feature type="chain" id="PRO_5047491115" evidence="4">
    <location>
        <begin position="26"/>
        <end position="310"/>
    </location>
</feature>
<evidence type="ECO:0000256" key="3">
    <source>
        <dbReference type="ARBA" id="ARBA00022729"/>
    </source>
</evidence>
<evidence type="ECO:0000313" key="6">
    <source>
        <dbReference type="EMBL" id="MCZ0857223.1"/>
    </source>
</evidence>
<name>A0ABT4I7Y8_9ACTO</name>
<dbReference type="SUPFAM" id="SSF53822">
    <property type="entry name" value="Periplasmic binding protein-like I"/>
    <property type="match status" value="1"/>
</dbReference>
<evidence type="ECO:0000256" key="1">
    <source>
        <dbReference type="ARBA" id="ARBA00004196"/>
    </source>
</evidence>
<dbReference type="PANTHER" id="PTHR46847:SF1">
    <property type="entry name" value="D-ALLOSE-BINDING PERIPLASMIC PROTEIN-RELATED"/>
    <property type="match status" value="1"/>
</dbReference>